<dbReference type="PANTHER" id="PTHR48105">
    <property type="entry name" value="THIOREDOXIN REDUCTASE 1-RELATED-RELATED"/>
    <property type="match status" value="1"/>
</dbReference>
<sequence length="303" mass="33008">MKKEQHFDVIIIGGSYSGLAAGMALGRALKQVLIIDSHAPCNRQTPYSHNFITNDGKTPAEIASVAKQQVAAYPTVKFFNGLAIQGSGTNNAFKIEVASGETFSGDKLIFATGIKDIMPNMDGFSECWGISVLHCPYCHGYEVKNETTGILGNGDFAFEFGKLISNWTPQLTIYTNGRSTLTAEQTAQLDAHHIKIVETEIARLEHQQGQLQNIIFKNGSKAAVTAMYTKTAFEQHSAIPEAMGCELNEEGYLKTDAYLQTNVNGIYACGDNVSRLRTVTNAVAMGTAAGMMVNKELVFERFE</sequence>
<evidence type="ECO:0000313" key="5">
    <source>
        <dbReference type="Proteomes" id="UP000184406"/>
    </source>
</evidence>
<feature type="domain" description="FAD/NAD(P)-binding" evidence="3">
    <location>
        <begin position="7"/>
        <end position="286"/>
    </location>
</feature>
<proteinExistence type="predicted"/>
<dbReference type="EMBL" id="FQUX01000008">
    <property type="protein sequence ID" value="SHF82880.1"/>
    <property type="molecule type" value="Genomic_DNA"/>
</dbReference>
<evidence type="ECO:0000313" key="4">
    <source>
        <dbReference type="EMBL" id="SHF82880.1"/>
    </source>
</evidence>
<dbReference type="RefSeq" id="WP_072864150.1">
    <property type="nucleotide sequence ID" value="NZ_FQUX01000008.1"/>
</dbReference>
<keyword evidence="1" id="KW-0285">Flavoprotein</keyword>
<dbReference type="Proteomes" id="UP000184406">
    <property type="component" value="Unassembled WGS sequence"/>
</dbReference>
<dbReference type="PRINTS" id="PR00368">
    <property type="entry name" value="FADPNR"/>
</dbReference>
<dbReference type="Pfam" id="PF07992">
    <property type="entry name" value="Pyr_redox_2"/>
    <property type="match status" value="1"/>
</dbReference>
<dbReference type="SUPFAM" id="SSF51905">
    <property type="entry name" value="FAD/NAD(P)-binding domain"/>
    <property type="match status" value="1"/>
</dbReference>
<dbReference type="Gene3D" id="3.50.50.60">
    <property type="entry name" value="FAD/NAD(P)-binding domain"/>
    <property type="match status" value="2"/>
</dbReference>
<evidence type="ECO:0000259" key="3">
    <source>
        <dbReference type="Pfam" id="PF07992"/>
    </source>
</evidence>
<evidence type="ECO:0000256" key="1">
    <source>
        <dbReference type="ARBA" id="ARBA00022630"/>
    </source>
</evidence>
<dbReference type="OrthoDB" id="9806179at2"/>
<keyword evidence="5" id="KW-1185">Reference proteome</keyword>
<dbReference type="InterPro" id="IPR036188">
    <property type="entry name" value="FAD/NAD-bd_sf"/>
</dbReference>
<keyword evidence="2" id="KW-0560">Oxidoreductase</keyword>
<name>A0A1M5EUF1_9FLAO</name>
<dbReference type="GO" id="GO:0016491">
    <property type="term" value="F:oxidoreductase activity"/>
    <property type="evidence" value="ECO:0007669"/>
    <property type="project" value="UniProtKB-KW"/>
</dbReference>
<dbReference type="PRINTS" id="PR00469">
    <property type="entry name" value="PNDRDTASEII"/>
</dbReference>
<dbReference type="InterPro" id="IPR050097">
    <property type="entry name" value="Ferredoxin-NADP_redctase_2"/>
</dbReference>
<reference evidence="5" key="1">
    <citation type="submission" date="2016-11" db="EMBL/GenBank/DDBJ databases">
        <authorList>
            <person name="Varghese N."/>
            <person name="Submissions S."/>
        </authorList>
    </citation>
    <scope>NUCLEOTIDE SEQUENCE [LARGE SCALE GENOMIC DNA]</scope>
    <source>
        <strain evidence="5">DSM 17539</strain>
    </source>
</reference>
<accession>A0A1M5EUF1</accession>
<dbReference type="InterPro" id="IPR023753">
    <property type="entry name" value="FAD/NAD-binding_dom"/>
</dbReference>
<gene>
    <name evidence="4" type="ORF">SAMN03080594_10813</name>
</gene>
<organism evidence="4 5">
    <name type="scientific">Arenibacter palladensis</name>
    <dbReference type="NCBI Taxonomy" id="237373"/>
    <lineage>
        <taxon>Bacteria</taxon>
        <taxon>Pseudomonadati</taxon>
        <taxon>Bacteroidota</taxon>
        <taxon>Flavobacteriia</taxon>
        <taxon>Flavobacteriales</taxon>
        <taxon>Flavobacteriaceae</taxon>
        <taxon>Arenibacter</taxon>
    </lineage>
</organism>
<evidence type="ECO:0000256" key="2">
    <source>
        <dbReference type="ARBA" id="ARBA00023002"/>
    </source>
</evidence>
<protein>
    <submittedName>
        <fullName evidence="4">Thioredoxin reductase</fullName>
    </submittedName>
</protein>
<dbReference type="AlphaFoldDB" id="A0A1M5EUF1"/>